<dbReference type="Proteomes" id="UP000186817">
    <property type="component" value="Unassembled WGS sequence"/>
</dbReference>
<proteinExistence type="predicted"/>
<dbReference type="OrthoDB" id="10284586at2759"/>
<gene>
    <name evidence="1" type="ORF">AK812_SmicGene20484</name>
</gene>
<accession>A0A1Q9DPY9</accession>
<reference evidence="1 2" key="1">
    <citation type="submission" date="2016-02" db="EMBL/GenBank/DDBJ databases">
        <title>Genome analysis of coral dinoflagellate symbionts highlights evolutionary adaptations to a symbiotic lifestyle.</title>
        <authorList>
            <person name="Aranda M."/>
            <person name="Li Y."/>
            <person name="Liew Y.J."/>
            <person name="Baumgarten S."/>
            <person name="Simakov O."/>
            <person name="Wilson M."/>
            <person name="Piel J."/>
            <person name="Ashoor H."/>
            <person name="Bougouffa S."/>
            <person name="Bajic V.B."/>
            <person name="Ryu T."/>
            <person name="Ravasi T."/>
            <person name="Bayer T."/>
            <person name="Micklem G."/>
            <person name="Kim H."/>
            <person name="Bhak J."/>
            <person name="Lajeunesse T.C."/>
            <person name="Voolstra C.R."/>
        </authorList>
    </citation>
    <scope>NUCLEOTIDE SEQUENCE [LARGE SCALE GENOMIC DNA]</scope>
    <source>
        <strain evidence="1 2">CCMP2467</strain>
    </source>
</reference>
<sequence>MHLSRRTSSFSTGFSESHDLGWSSLERKSFLAALAPRLEEGQEPGPEVEKAGLVFPLAWNPGRRCRQRQNSCNCSERKYHAVLHLHFSHYRRPRYRNSGAFVHGTKFLHFSPIMEQGLKAAKSEIFMIDEVRPDGRVPGLKEAPEILIFIDEEKARSENMEFDYDAKEGTWKTRGIDGVPAPWIRPWFFQKVVDQRAGPGRGNVLFQSKEDPLMQVPEARTKVQNALLLLAVPRSHIYTLREPGLLCGEAAVLRCYSGCAVMHPG</sequence>
<organism evidence="1 2">
    <name type="scientific">Symbiodinium microadriaticum</name>
    <name type="common">Dinoflagellate</name>
    <name type="synonym">Zooxanthella microadriatica</name>
    <dbReference type="NCBI Taxonomy" id="2951"/>
    <lineage>
        <taxon>Eukaryota</taxon>
        <taxon>Sar</taxon>
        <taxon>Alveolata</taxon>
        <taxon>Dinophyceae</taxon>
        <taxon>Suessiales</taxon>
        <taxon>Symbiodiniaceae</taxon>
        <taxon>Symbiodinium</taxon>
    </lineage>
</organism>
<name>A0A1Q9DPY9_SYMMI</name>
<evidence type="ECO:0000313" key="1">
    <source>
        <dbReference type="EMBL" id="OLP97227.1"/>
    </source>
</evidence>
<dbReference type="AlphaFoldDB" id="A0A1Q9DPY9"/>
<keyword evidence="2" id="KW-1185">Reference proteome</keyword>
<comment type="caution">
    <text evidence="1">The sequence shown here is derived from an EMBL/GenBank/DDBJ whole genome shotgun (WGS) entry which is preliminary data.</text>
</comment>
<evidence type="ECO:0000313" key="2">
    <source>
        <dbReference type="Proteomes" id="UP000186817"/>
    </source>
</evidence>
<protein>
    <submittedName>
        <fullName evidence="1">Uncharacterized protein</fullName>
    </submittedName>
</protein>
<dbReference type="EMBL" id="LSRX01000442">
    <property type="protein sequence ID" value="OLP97227.1"/>
    <property type="molecule type" value="Genomic_DNA"/>
</dbReference>